<dbReference type="RefSeq" id="WP_189037160.1">
    <property type="nucleotide sequence ID" value="NZ_BMMP01000007.1"/>
</dbReference>
<feature type="chain" id="PRO_5047009569" evidence="3">
    <location>
        <begin position="29"/>
        <end position="333"/>
    </location>
</feature>
<gene>
    <name evidence="4" type="ORF">GCM10012287_24710</name>
</gene>
<feature type="compositionally biased region" description="Low complexity" evidence="1">
    <location>
        <begin position="148"/>
        <end position="184"/>
    </location>
</feature>
<feature type="compositionally biased region" description="Polar residues" evidence="1">
    <location>
        <begin position="98"/>
        <end position="110"/>
    </location>
</feature>
<keyword evidence="2" id="KW-0812">Transmembrane</keyword>
<organism evidence="4 5">
    <name type="scientific">Streptomyces daqingensis</name>
    <dbReference type="NCBI Taxonomy" id="1472640"/>
    <lineage>
        <taxon>Bacteria</taxon>
        <taxon>Bacillati</taxon>
        <taxon>Actinomycetota</taxon>
        <taxon>Actinomycetes</taxon>
        <taxon>Kitasatosporales</taxon>
        <taxon>Streptomycetaceae</taxon>
        <taxon>Streptomyces</taxon>
    </lineage>
</organism>
<keyword evidence="2" id="KW-0472">Membrane</keyword>
<name>A0ABQ2M9A1_9ACTN</name>
<keyword evidence="3" id="KW-0732">Signal</keyword>
<dbReference type="Proteomes" id="UP000631535">
    <property type="component" value="Unassembled WGS sequence"/>
</dbReference>
<reference evidence="5" key="1">
    <citation type="journal article" date="2019" name="Int. J. Syst. Evol. Microbiol.">
        <title>The Global Catalogue of Microorganisms (GCM) 10K type strain sequencing project: providing services to taxonomists for standard genome sequencing and annotation.</title>
        <authorList>
            <consortium name="The Broad Institute Genomics Platform"/>
            <consortium name="The Broad Institute Genome Sequencing Center for Infectious Disease"/>
            <person name="Wu L."/>
            <person name="Ma J."/>
        </authorList>
    </citation>
    <scope>NUCLEOTIDE SEQUENCE [LARGE SCALE GENOMIC DNA]</scope>
    <source>
        <strain evidence="5">CGMCC 4.7178</strain>
    </source>
</reference>
<evidence type="ECO:0000313" key="5">
    <source>
        <dbReference type="Proteomes" id="UP000631535"/>
    </source>
</evidence>
<comment type="caution">
    <text evidence="4">The sequence shown here is derived from an EMBL/GenBank/DDBJ whole genome shotgun (WGS) entry which is preliminary data.</text>
</comment>
<feature type="transmembrane region" description="Helical" evidence="2">
    <location>
        <begin position="309"/>
        <end position="328"/>
    </location>
</feature>
<dbReference type="EMBL" id="BMMP01000007">
    <property type="protein sequence ID" value="GGO48824.1"/>
    <property type="molecule type" value="Genomic_DNA"/>
</dbReference>
<keyword evidence="5" id="KW-1185">Reference proteome</keyword>
<accession>A0ABQ2M9A1</accession>
<proteinExistence type="predicted"/>
<protein>
    <submittedName>
        <fullName evidence="4">Uncharacterized protein</fullName>
    </submittedName>
</protein>
<feature type="compositionally biased region" description="Basic and acidic residues" evidence="1">
    <location>
        <begin position="223"/>
        <end position="237"/>
    </location>
</feature>
<evidence type="ECO:0000256" key="3">
    <source>
        <dbReference type="SAM" id="SignalP"/>
    </source>
</evidence>
<evidence type="ECO:0000256" key="1">
    <source>
        <dbReference type="SAM" id="MobiDB-lite"/>
    </source>
</evidence>
<sequence length="333" mass="33160">MRHGRHRLRATALLPCAVVLLVTPLTSAASVPHRQPQPGGPARSAEIGGVAAKAAGSVRAGTGAVRAGTDAVRDGNRLAGIRELLSDTGSAAGAPVLTTRSAQRSVTAGSGTRKAEKSPDDDGTSAPSPQGGRQHSRTEPGSPPAGDSTGRSPRSERPSGSSASSDGSSAPSGSSDSSGSVRTPGTDRHSSSPRPHHSGGTADGRRDARDPSPQTGRPGGGTEPDRPRGRAERRADPGRGAAAKDGGREGGGNGHGDRERNGHGGDTSVEGGVFGDGEADVPGHRPEGDAPGGTEQEARSPAAHRVSPVLPLGAGLTSIGLGLGLLALRLRRG</sequence>
<evidence type="ECO:0000256" key="2">
    <source>
        <dbReference type="SAM" id="Phobius"/>
    </source>
</evidence>
<keyword evidence="2" id="KW-1133">Transmembrane helix</keyword>
<evidence type="ECO:0000313" key="4">
    <source>
        <dbReference type="EMBL" id="GGO48824.1"/>
    </source>
</evidence>
<feature type="region of interest" description="Disordered" evidence="1">
    <location>
        <begin position="95"/>
        <end position="306"/>
    </location>
</feature>
<feature type="signal peptide" evidence="3">
    <location>
        <begin position="1"/>
        <end position="28"/>
    </location>
</feature>